<accession>A0A0A9FLB9</accession>
<name>A0A0A9FLB9_ARUDO</name>
<organism evidence="1">
    <name type="scientific">Arundo donax</name>
    <name type="common">Giant reed</name>
    <name type="synonym">Donax arundinaceus</name>
    <dbReference type="NCBI Taxonomy" id="35708"/>
    <lineage>
        <taxon>Eukaryota</taxon>
        <taxon>Viridiplantae</taxon>
        <taxon>Streptophyta</taxon>
        <taxon>Embryophyta</taxon>
        <taxon>Tracheophyta</taxon>
        <taxon>Spermatophyta</taxon>
        <taxon>Magnoliopsida</taxon>
        <taxon>Liliopsida</taxon>
        <taxon>Poales</taxon>
        <taxon>Poaceae</taxon>
        <taxon>PACMAD clade</taxon>
        <taxon>Arundinoideae</taxon>
        <taxon>Arundineae</taxon>
        <taxon>Arundo</taxon>
    </lineage>
</organism>
<protein>
    <submittedName>
        <fullName evidence="1">Uncharacterized protein</fullName>
    </submittedName>
</protein>
<dbReference type="AlphaFoldDB" id="A0A0A9FLB9"/>
<dbReference type="EMBL" id="GBRH01185857">
    <property type="protein sequence ID" value="JAE12039.1"/>
    <property type="molecule type" value="Transcribed_RNA"/>
</dbReference>
<reference evidence="1" key="1">
    <citation type="submission" date="2014-09" db="EMBL/GenBank/DDBJ databases">
        <authorList>
            <person name="Magalhaes I.L.F."/>
            <person name="Oliveira U."/>
            <person name="Santos F.R."/>
            <person name="Vidigal T.H.D.A."/>
            <person name="Brescovit A.D."/>
            <person name="Santos A.J."/>
        </authorList>
    </citation>
    <scope>NUCLEOTIDE SEQUENCE</scope>
    <source>
        <tissue evidence="1">Shoot tissue taken approximately 20 cm above the soil surface</tissue>
    </source>
</reference>
<reference evidence="1" key="2">
    <citation type="journal article" date="2015" name="Data Brief">
        <title>Shoot transcriptome of the giant reed, Arundo donax.</title>
        <authorList>
            <person name="Barrero R.A."/>
            <person name="Guerrero F.D."/>
            <person name="Moolhuijzen P."/>
            <person name="Goolsby J.A."/>
            <person name="Tidwell J."/>
            <person name="Bellgard S.E."/>
            <person name="Bellgard M.I."/>
        </authorList>
    </citation>
    <scope>NUCLEOTIDE SEQUENCE</scope>
    <source>
        <tissue evidence="1">Shoot tissue taken approximately 20 cm above the soil surface</tissue>
    </source>
</reference>
<proteinExistence type="predicted"/>
<sequence length="51" mass="5662">MKLVVIRIIQFHHKSSLTSLSVSSSGRSSLSKKTLICLLVLASSRFLLDFI</sequence>
<evidence type="ECO:0000313" key="1">
    <source>
        <dbReference type="EMBL" id="JAE12039.1"/>
    </source>
</evidence>